<keyword evidence="5" id="KW-1133">Transmembrane helix</keyword>
<comment type="subcellular location">
    <subcellularLocation>
        <location evidence="1">Cell membrane</location>
        <topology evidence="1">Multi-pass membrane protein</topology>
    </subcellularLocation>
</comment>
<evidence type="ECO:0000256" key="3">
    <source>
        <dbReference type="ARBA" id="ARBA00022475"/>
    </source>
</evidence>
<protein>
    <submittedName>
        <fullName evidence="7">Cation:proton antiporter</fullName>
    </submittedName>
</protein>
<name>A0ABQ3AMY0_9GAMM</name>
<keyword evidence="6" id="KW-0472">Membrane</keyword>
<organism evidence="7 8">
    <name type="scientific">Marinobacter zhanjiangensis</name>
    <dbReference type="NCBI Taxonomy" id="578215"/>
    <lineage>
        <taxon>Bacteria</taxon>
        <taxon>Pseudomonadati</taxon>
        <taxon>Pseudomonadota</taxon>
        <taxon>Gammaproteobacteria</taxon>
        <taxon>Pseudomonadales</taxon>
        <taxon>Marinobacteraceae</taxon>
        <taxon>Marinobacter</taxon>
    </lineage>
</organism>
<reference evidence="8" key="1">
    <citation type="journal article" date="2019" name="Int. J. Syst. Evol. Microbiol.">
        <title>The Global Catalogue of Microorganisms (GCM) 10K type strain sequencing project: providing services to taxonomists for standard genome sequencing and annotation.</title>
        <authorList>
            <consortium name="The Broad Institute Genomics Platform"/>
            <consortium name="The Broad Institute Genome Sequencing Center for Infectious Disease"/>
            <person name="Wu L."/>
            <person name="Ma J."/>
        </authorList>
    </citation>
    <scope>NUCLEOTIDE SEQUENCE [LARGE SCALE GENOMIC DNA]</scope>
    <source>
        <strain evidence="8">KCTC 22280</strain>
    </source>
</reference>
<dbReference type="RefSeq" id="WP_189571701.1">
    <property type="nucleotide sequence ID" value="NZ_BMXV01000001.1"/>
</dbReference>
<keyword evidence="3" id="KW-1003">Cell membrane</keyword>
<evidence type="ECO:0000313" key="8">
    <source>
        <dbReference type="Proteomes" id="UP000601597"/>
    </source>
</evidence>
<dbReference type="EMBL" id="BMXV01000001">
    <property type="protein sequence ID" value="GGY59810.1"/>
    <property type="molecule type" value="Genomic_DNA"/>
</dbReference>
<dbReference type="PANTHER" id="PTHR34584:SF1">
    <property type="entry name" value="NA(+)_H(+) ANTIPORTER SUBUNIT E1"/>
    <property type="match status" value="1"/>
</dbReference>
<evidence type="ECO:0000313" key="7">
    <source>
        <dbReference type="EMBL" id="GGY59810.1"/>
    </source>
</evidence>
<evidence type="ECO:0000256" key="6">
    <source>
        <dbReference type="ARBA" id="ARBA00023136"/>
    </source>
</evidence>
<comment type="similarity">
    <text evidence="2">Belongs to the CPA3 antiporters (TC 2.A.63) subunit E family.</text>
</comment>
<accession>A0ABQ3AMY0</accession>
<sequence>MKLLLLAGLWLVLTNGNAEAWGFGLAVVALVWVISVRLFPPGEYRLQPLQLPRFLGWFLARSLVAGWDVSRRLLAPTLEIAPGERQVALALPEGSPRWLLANLLSLMPGTLSVEVQGQALLLHCLDTRQDVHADVAEAERRVARLFGLELRPKEDPWPWHWS</sequence>
<dbReference type="PANTHER" id="PTHR34584">
    <property type="entry name" value="NA(+)/H(+) ANTIPORTER SUBUNIT E1"/>
    <property type="match status" value="1"/>
</dbReference>
<keyword evidence="4" id="KW-0812">Transmembrane</keyword>
<evidence type="ECO:0000256" key="5">
    <source>
        <dbReference type="ARBA" id="ARBA00022989"/>
    </source>
</evidence>
<comment type="caution">
    <text evidence="7">The sequence shown here is derived from an EMBL/GenBank/DDBJ whole genome shotgun (WGS) entry which is preliminary data.</text>
</comment>
<keyword evidence="8" id="KW-1185">Reference proteome</keyword>
<evidence type="ECO:0000256" key="2">
    <source>
        <dbReference type="ARBA" id="ARBA00006228"/>
    </source>
</evidence>
<evidence type="ECO:0000256" key="1">
    <source>
        <dbReference type="ARBA" id="ARBA00004651"/>
    </source>
</evidence>
<proteinExistence type="inferred from homology"/>
<dbReference type="InterPro" id="IPR002758">
    <property type="entry name" value="Cation_antiport_E"/>
</dbReference>
<dbReference type="Pfam" id="PF01899">
    <property type="entry name" value="MNHE"/>
    <property type="match status" value="1"/>
</dbReference>
<dbReference type="Proteomes" id="UP000601597">
    <property type="component" value="Unassembled WGS sequence"/>
</dbReference>
<gene>
    <name evidence="7" type="ORF">GCM10007071_02760</name>
</gene>
<evidence type="ECO:0000256" key="4">
    <source>
        <dbReference type="ARBA" id="ARBA00022692"/>
    </source>
</evidence>